<evidence type="ECO:0000313" key="3">
    <source>
        <dbReference type="Proteomes" id="UP000276888"/>
    </source>
</evidence>
<evidence type="ECO:0000313" key="2">
    <source>
        <dbReference type="EMBL" id="AZS37543.1"/>
    </source>
</evidence>
<keyword evidence="3" id="KW-1185">Reference proteome</keyword>
<name>A0A3Q9J4B5_9MICO</name>
<proteinExistence type="predicted"/>
<dbReference type="SUPFAM" id="SSF52540">
    <property type="entry name" value="P-loop containing nucleoside triphosphate hydrolases"/>
    <property type="match status" value="1"/>
</dbReference>
<dbReference type="InterPro" id="IPR003959">
    <property type="entry name" value="ATPase_AAA_core"/>
</dbReference>
<gene>
    <name evidence="2" type="ORF">CVS47_02180</name>
</gene>
<reference evidence="2 3" key="1">
    <citation type="submission" date="2018-08" db="EMBL/GenBank/DDBJ databases">
        <title>Microbacterium lemovicicum sp. nov., a bacterium isolated from a natural uranium-rich soil.</title>
        <authorList>
            <person name="ORTET P."/>
        </authorList>
    </citation>
    <scope>NUCLEOTIDE SEQUENCE [LARGE SCALE GENOMIC DNA]</scope>
    <source>
        <strain evidence="2 3">Viu22</strain>
    </source>
</reference>
<dbReference type="GO" id="GO:0016887">
    <property type="term" value="F:ATP hydrolysis activity"/>
    <property type="evidence" value="ECO:0007669"/>
    <property type="project" value="InterPro"/>
</dbReference>
<dbReference type="InterPro" id="IPR051396">
    <property type="entry name" value="Bact_Antivir_Def_Nuclease"/>
</dbReference>
<dbReference type="PANTHER" id="PTHR43581:SF4">
    <property type="entry name" value="ATP_GTP PHOSPHATASE"/>
    <property type="match status" value="1"/>
</dbReference>
<dbReference type="AlphaFoldDB" id="A0A3Q9J4B5"/>
<dbReference type="Proteomes" id="UP000276888">
    <property type="component" value="Chromosome"/>
</dbReference>
<dbReference type="GO" id="GO:0005524">
    <property type="term" value="F:ATP binding"/>
    <property type="evidence" value="ECO:0007669"/>
    <property type="project" value="InterPro"/>
</dbReference>
<dbReference type="Pfam" id="PF13304">
    <property type="entry name" value="AAA_21"/>
    <property type="match status" value="1"/>
</dbReference>
<evidence type="ECO:0000259" key="1">
    <source>
        <dbReference type="Pfam" id="PF13304"/>
    </source>
</evidence>
<dbReference type="PANTHER" id="PTHR43581">
    <property type="entry name" value="ATP/GTP PHOSPHATASE"/>
    <property type="match status" value="1"/>
</dbReference>
<protein>
    <recommendedName>
        <fullName evidence="1">ATPase AAA-type core domain-containing protein</fullName>
    </recommendedName>
</protein>
<feature type="domain" description="ATPase AAA-type core" evidence="1">
    <location>
        <begin position="195"/>
        <end position="264"/>
    </location>
</feature>
<dbReference type="EMBL" id="CP031423">
    <property type="protein sequence ID" value="AZS37543.1"/>
    <property type="molecule type" value="Genomic_DNA"/>
</dbReference>
<dbReference type="InterPro" id="IPR027417">
    <property type="entry name" value="P-loop_NTPase"/>
</dbReference>
<dbReference type="Gene3D" id="3.40.50.300">
    <property type="entry name" value="P-loop containing nucleotide triphosphate hydrolases"/>
    <property type="match status" value="1"/>
</dbReference>
<sequence>MRPMEDRREEVGSRAPLVLAVSNLVIDSFPKPRAWNDSYRYLGLRQATNTVSTGSLNSSLGPYLVELMASWGTRIDLGPVLHHVGVGDYDIVVAKRVRPVGEVGTLERLAPSLDNFGLKPPRQAIEALDGELSDVARDLDISRSLGTGEVLGRRLASLATYFDLHPAILLVSLRRVYGLTLDVRFDGRLEAKHSGLSAGQAMLLSMVVRIAAAIRPGSLVLIDEPETGTHPDWQSSFIPMIKETLPPEAASHFFIASHSPFLVSDANDVLRADGSPLFEEVTSDVRGMSVEGILYRIFGTRVVGNSAVDADLTRVVTWISGREQGAQTPSDIIGAAIRLEGISSEETPTVNAILAELVRVRERPAS</sequence>
<organism evidence="2 3">
    <name type="scientific">Microbacterium lemovicicum</name>
    <dbReference type="NCBI Taxonomy" id="1072463"/>
    <lineage>
        <taxon>Bacteria</taxon>
        <taxon>Bacillati</taxon>
        <taxon>Actinomycetota</taxon>
        <taxon>Actinomycetes</taxon>
        <taxon>Micrococcales</taxon>
        <taxon>Microbacteriaceae</taxon>
        <taxon>Microbacterium</taxon>
    </lineage>
</organism>
<accession>A0A3Q9J4B5</accession>
<dbReference type="KEGG" id="mlv:CVS47_02180"/>